<dbReference type="Proteomes" id="UP000594454">
    <property type="component" value="Chromosome 3"/>
</dbReference>
<dbReference type="AlphaFoldDB" id="A0A7R8UNR1"/>
<name>A0A7R8UNR1_HERIL</name>
<feature type="compositionally biased region" description="Basic and acidic residues" evidence="1">
    <location>
        <begin position="204"/>
        <end position="215"/>
    </location>
</feature>
<proteinExistence type="predicted"/>
<evidence type="ECO:0000256" key="1">
    <source>
        <dbReference type="SAM" id="MobiDB-lite"/>
    </source>
</evidence>
<accession>A0A7R8UNR1</accession>
<gene>
    <name evidence="2" type="ORF">HERILL_LOCUS7123</name>
</gene>
<dbReference type="InParanoid" id="A0A7R8UNR1"/>
<evidence type="ECO:0000313" key="2">
    <source>
        <dbReference type="EMBL" id="CAD7084216.1"/>
    </source>
</evidence>
<organism evidence="2 3">
    <name type="scientific">Hermetia illucens</name>
    <name type="common">Black soldier fly</name>
    <dbReference type="NCBI Taxonomy" id="343691"/>
    <lineage>
        <taxon>Eukaryota</taxon>
        <taxon>Metazoa</taxon>
        <taxon>Ecdysozoa</taxon>
        <taxon>Arthropoda</taxon>
        <taxon>Hexapoda</taxon>
        <taxon>Insecta</taxon>
        <taxon>Pterygota</taxon>
        <taxon>Neoptera</taxon>
        <taxon>Endopterygota</taxon>
        <taxon>Diptera</taxon>
        <taxon>Brachycera</taxon>
        <taxon>Stratiomyomorpha</taxon>
        <taxon>Stratiomyidae</taxon>
        <taxon>Hermetiinae</taxon>
        <taxon>Hermetia</taxon>
    </lineage>
</organism>
<sequence>MKFGDLLKTIGLVNKVPKNFTSAAGHNGQFADGSAANVDRIFHAFPPHRHYHNPYLGPTGIGATATGYHPMVYGPRGYGLKLGVGGGATGHGHSAPAGVGHNDYGQNGYGVPPHHGGSAGEYDYGHSSFSKHKSKASSAMSALTLLSFFFFINLLQSCLKEHMEAMNPTVMVMTTGVARIRGNKFKDLYRPSSKEISADEQDQEEKFESRRRPGEWEEATSEMNSRTDDGERFMYPNRTAAGTKQRHDHYHPSFGNGNDELGHPVDQIRTKLPNDYFKDGSTHYTRIYR</sequence>
<reference evidence="2 3" key="1">
    <citation type="submission" date="2020-11" db="EMBL/GenBank/DDBJ databases">
        <authorList>
            <person name="Wallbank WR R."/>
            <person name="Pardo Diaz C."/>
            <person name="Kozak K."/>
            <person name="Martin S."/>
            <person name="Jiggins C."/>
            <person name="Moest M."/>
            <person name="Warren A I."/>
            <person name="Generalovic N T."/>
            <person name="Byers J.R.P. K."/>
            <person name="Montejo-Kovacevich G."/>
            <person name="Yen C E."/>
        </authorList>
    </citation>
    <scope>NUCLEOTIDE SEQUENCE [LARGE SCALE GENOMIC DNA]</scope>
</reference>
<evidence type="ECO:0000313" key="3">
    <source>
        <dbReference type="Proteomes" id="UP000594454"/>
    </source>
</evidence>
<keyword evidence="3" id="KW-1185">Reference proteome</keyword>
<dbReference type="EMBL" id="LR899011">
    <property type="protein sequence ID" value="CAD7084216.1"/>
    <property type="molecule type" value="Genomic_DNA"/>
</dbReference>
<feature type="region of interest" description="Disordered" evidence="1">
    <location>
        <begin position="191"/>
        <end position="289"/>
    </location>
</feature>
<feature type="compositionally biased region" description="Basic and acidic residues" evidence="1">
    <location>
        <begin position="260"/>
        <end position="269"/>
    </location>
</feature>
<protein>
    <submittedName>
        <fullName evidence="2">Uncharacterized protein</fullName>
    </submittedName>
</protein>
<dbReference type="OrthoDB" id="7744547at2759"/>